<evidence type="ECO:0000256" key="1">
    <source>
        <dbReference type="ARBA" id="ARBA00022723"/>
    </source>
</evidence>
<evidence type="ECO:0000256" key="5">
    <source>
        <dbReference type="ARBA" id="ARBA00023163"/>
    </source>
</evidence>
<protein>
    <recommendedName>
        <fullName evidence="7">Xylanolytic transcriptional activator regulatory domain-containing protein</fullName>
    </recommendedName>
</protein>
<dbReference type="SMART" id="SM00906">
    <property type="entry name" value="Fungal_trans"/>
    <property type="match status" value="1"/>
</dbReference>
<evidence type="ECO:0000259" key="7">
    <source>
        <dbReference type="SMART" id="SM00906"/>
    </source>
</evidence>
<evidence type="ECO:0000256" key="3">
    <source>
        <dbReference type="ARBA" id="ARBA00023015"/>
    </source>
</evidence>
<feature type="domain" description="Xylanolytic transcriptional activator regulatory" evidence="7">
    <location>
        <begin position="2"/>
        <end position="82"/>
    </location>
</feature>
<dbReference type="GO" id="GO:0008270">
    <property type="term" value="F:zinc ion binding"/>
    <property type="evidence" value="ECO:0007669"/>
    <property type="project" value="InterPro"/>
</dbReference>
<comment type="caution">
    <text evidence="8">The sequence shown here is derived from an EMBL/GenBank/DDBJ whole genome shotgun (WGS) entry which is preliminary data.</text>
</comment>
<name>A0AAV9NW80_9EURO</name>
<keyword evidence="3" id="KW-0805">Transcription regulation</keyword>
<reference evidence="8 9" key="1">
    <citation type="submission" date="2023-08" db="EMBL/GenBank/DDBJ databases">
        <title>Black Yeasts Isolated from many extreme environments.</title>
        <authorList>
            <person name="Coleine C."/>
            <person name="Stajich J.E."/>
            <person name="Selbmann L."/>
        </authorList>
    </citation>
    <scope>NUCLEOTIDE SEQUENCE [LARGE SCALE GENOMIC DNA]</scope>
    <source>
        <strain evidence="8 9">CCFEE 5792</strain>
    </source>
</reference>
<dbReference type="PANTHER" id="PTHR31313:SF81">
    <property type="entry name" value="TY1 ENHANCER ACTIVATOR"/>
    <property type="match status" value="1"/>
</dbReference>
<dbReference type="Proteomes" id="UP001358417">
    <property type="component" value="Unassembled WGS sequence"/>
</dbReference>
<organism evidence="8 9">
    <name type="scientific">Exophiala bonariae</name>
    <dbReference type="NCBI Taxonomy" id="1690606"/>
    <lineage>
        <taxon>Eukaryota</taxon>
        <taxon>Fungi</taxon>
        <taxon>Dikarya</taxon>
        <taxon>Ascomycota</taxon>
        <taxon>Pezizomycotina</taxon>
        <taxon>Eurotiomycetes</taxon>
        <taxon>Chaetothyriomycetidae</taxon>
        <taxon>Chaetothyriales</taxon>
        <taxon>Herpotrichiellaceae</taxon>
        <taxon>Exophiala</taxon>
    </lineage>
</organism>
<dbReference type="EMBL" id="JAVRRD010000001">
    <property type="protein sequence ID" value="KAK5065190.1"/>
    <property type="molecule type" value="Genomic_DNA"/>
</dbReference>
<dbReference type="AlphaFoldDB" id="A0AAV9NW80"/>
<dbReference type="PANTHER" id="PTHR31313">
    <property type="entry name" value="TY1 ENHANCER ACTIVATOR"/>
    <property type="match status" value="1"/>
</dbReference>
<dbReference type="InterPro" id="IPR007219">
    <property type="entry name" value="XnlR_reg_dom"/>
</dbReference>
<dbReference type="CDD" id="cd12148">
    <property type="entry name" value="fungal_TF_MHR"/>
    <property type="match status" value="1"/>
</dbReference>
<dbReference type="GO" id="GO:0006351">
    <property type="term" value="P:DNA-templated transcription"/>
    <property type="evidence" value="ECO:0007669"/>
    <property type="project" value="InterPro"/>
</dbReference>
<evidence type="ECO:0000256" key="6">
    <source>
        <dbReference type="ARBA" id="ARBA00023242"/>
    </source>
</evidence>
<sequence>MSWLLSGMAFRIWHDLGFQRDLKENVLPTMEQFRSPSELRRRIYWGGYAADKIFALYLGRPADMYDDHTDVSAAVPRPHIPVFDNFIVEHGLTHLREPIPPSPRLILTLHQLVRLSSIIHHILKRILATKYDQQSVDNAMVVSEFNARLLKFYDDLPPEMRYNKSAPATTLLTPRVAALHIIYHAARLSLNKRFIWSATQTTAAKLSFNPREQLEAIQACVESIDAIVALAASFSAQYDGLSCAPLVLVHTALIAVNIVVACSNVNCNTDSTLRHTSSELQAFGIPLYIILQEMATSWKLAAEAATRLGALFQIKKGSAFEASHPPINGSHMAPGSWQDPSVAIASVSSSVEDNEWASFMQDFELQYGLEGFDILFPTM</sequence>
<evidence type="ECO:0000256" key="2">
    <source>
        <dbReference type="ARBA" id="ARBA00022833"/>
    </source>
</evidence>
<keyword evidence="5" id="KW-0804">Transcription</keyword>
<gene>
    <name evidence="8" type="ORF">LTR84_001027</name>
</gene>
<dbReference type="RefSeq" id="XP_064712514.1">
    <property type="nucleotide sequence ID" value="XM_064844654.1"/>
</dbReference>
<evidence type="ECO:0000313" key="9">
    <source>
        <dbReference type="Proteomes" id="UP001358417"/>
    </source>
</evidence>
<keyword evidence="9" id="KW-1185">Reference proteome</keyword>
<keyword evidence="2" id="KW-0862">Zinc</keyword>
<evidence type="ECO:0000313" key="8">
    <source>
        <dbReference type="EMBL" id="KAK5065190.1"/>
    </source>
</evidence>
<evidence type="ECO:0000256" key="4">
    <source>
        <dbReference type="ARBA" id="ARBA00023125"/>
    </source>
</evidence>
<dbReference type="GO" id="GO:0003677">
    <property type="term" value="F:DNA binding"/>
    <property type="evidence" value="ECO:0007669"/>
    <property type="project" value="UniProtKB-KW"/>
</dbReference>
<dbReference type="InterPro" id="IPR051615">
    <property type="entry name" value="Transcr_Regulatory_Elem"/>
</dbReference>
<keyword evidence="1" id="KW-0479">Metal-binding</keyword>
<dbReference type="Pfam" id="PF04082">
    <property type="entry name" value="Fungal_trans"/>
    <property type="match status" value="1"/>
</dbReference>
<keyword evidence="4" id="KW-0238">DNA-binding</keyword>
<accession>A0AAV9NW80</accession>
<keyword evidence="6" id="KW-0539">Nucleus</keyword>
<proteinExistence type="predicted"/>
<dbReference type="GeneID" id="89969249"/>